<sequence length="57" mass="6535">MYDYGARFYDAEIGRWNVVDPLAAEYCSTSPYTYVENNPIGYIDPTGMYKVDANLQI</sequence>
<dbReference type="InterPro" id="IPR022385">
    <property type="entry name" value="Rhs_assc_core"/>
</dbReference>
<dbReference type="NCBIfam" id="TIGR03696">
    <property type="entry name" value="Rhs_assc_core"/>
    <property type="match status" value="1"/>
</dbReference>
<dbReference type="Proteomes" id="UP000282423">
    <property type="component" value="Unassembled WGS sequence"/>
</dbReference>
<dbReference type="Gene3D" id="2.180.10.10">
    <property type="entry name" value="RHS repeat-associated core"/>
    <property type="match status" value="1"/>
</dbReference>
<organism evidence="1 2">
    <name type="scientific">Sphingobacterium puteale</name>
    <dbReference type="NCBI Taxonomy" id="2420510"/>
    <lineage>
        <taxon>Bacteria</taxon>
        <taxon>Pseudomonadati</taxon>
        <taxon>Bacteroidota</taxon>
        <taxon>Sphingobacteriia</taxon>
        <taxon>Sphingobacteriales</taxon>
        <taxon>Sphingobacteriaceae</taxon>
        <taxon>Sphingobacterium</taxon>
    </lineage>
</organism>
<reference evidence="1 2" key="1">
    <citation type="submission" date="2018-10" db="EMBL/GenBank/DDBJ databases">
        <title>Sphingobacterium sp. M05W1-28.</title>
        <authorList>
            <person name="Cai H."/>
        </authorList>
    </citation>
    <scope>NUCLEOTIDE SEQUENCE [LARGE SCALE GENOMIC DNA]</scope>
    <source>
        <strain evidence="1 2">M05W1-28</strain>
    </source>
</reference>
<gene>
    <name evidence="1" type="ORF">D7322_15955</name>
</gene>
<dbReference type="EMBL" id="RBWS01000011">
    <property type="protein sequence ID" value="RKO70761.1"/>
    <property type="molecule type" value="Genomic_DNA"/>
</dbReference>
<evidence type="ECO:0008006" key="3">
    <source>
        <dbReference type="Google" id="ProtNLM"/>
    </source>
</evidence>
<comment type="caution">
    <text evidence="1">The sequence shown here is derived from an EMBL/GenBank/DDBJ whole genome shotgun (WGS) entry which is preliminary data.</text>
</comment>
<evidence type="ECO:0000313" key="2">
    <source>
        <dbReference type="Proteomes" id="UP000282423"/>
    </source>
</evidence>
<dbReference type="AlphaFoldDB" id="A0A420VWN4"/>
<keyword evidence="2" id="KW-1185">Reference proteome</keyword>
<accession>A0A420VWN4</accession>
<dbReference type="OrthoDB" id="1274715at2"/>
<name>A0A420VWN4_9SPHI</name>
<protein>
    <recommendedName>
        <fullName evidence="3">RHS repeat-associated core domain-containing protein</fullName>
    </recommendedName>
</protein>
<evidence type="ECO:0000313" key="1">
    <source>
        <dbReference type="EMBL" id="RKO70761.1"/>
    </source>
</evidence>
<proteinExistence type="predicted"/>
<dbReference type="RefSeq" id="WP_121125281.1">
    <property type="nucleotide sequence ID" value="NZ_RBWS01000011.1"/>
</dbReference>